<name>A0ACB8WA93_9TELE</name>
<accession>A0ACB8WA93</accession>
<dbReference type="Proteomes" id="UP000831701">
    <property type="component" value="Chromosome 12"/>
</dbReference>
<reference evidence="1" key="1">
    <citation type="submission" date="2022-04" db="EMBL/GenBank/DDBJ databases">
        <title>Jade perch genome.</title>
        <authorList>
            <person name="Chao B."/>
        </authorList>
    </citation>
    <scope>NUCLEOTIDE SEQUENCE</scope>
    <source>
        <strain evidence="1">CB-2022</strain>
    </source>
</reference>
<keyword evidence="2" id="KW-1185">Reference proteome</keyword>
<protein>
    <submittedName>
        <fullName evidence="1">Uncharacterized protein</fullName>
    </submittedName>
</protein>
<evidence type="ECO:0000313" key="2">
    <source>
        <dbReference type="Proteomes" id="UP000831701"/>
    </source>
</evidence>
<comment type="caution">
    <text evidence="1">The sequence shown here is derived from an EMBL/GenBank/DDBJ whole genome shotgun (WGS) entry which is preliminary data.</text>
</comment>
<gene>
    <name evidence="1" type="ORF">L3Q82_001014</name>
</gene>
<evidence type="ECO:0000313" key="1">
    <source>
        <dbReference type="EMBL" id="KAI3364826.1"/>
    </source>
</evidence>
<organism evidence="1 2">
    <name type="scientific">Scortum barcoo</name>
    <name type="common">barcoo grunter</name>
    <dbReference type="NCBI Taxonomy" id="214431"/>
    <lineage>
        <taxon>Eukaryota</taxon>
        <taxon>Metazoa</taxon>
        <taxon>Chordata</taxon>
        <taxon>Craniata</taxon>
        <taxon>Vertebrata</taxon>
        <taxon>Euteleostomi</taxon>
        <taxon>Actinopterygii</taxon>
        <taxon>Neopterygii</taxon>
        <taxon>Teleostei</taxon>
        <taxon>Neoteleostei</taxon>
        <taxon>Acanthomorphata</taxon>
        <taxon>Eupercaria</taxon>
        <taxon>Centrarchiformes</taxon>
        <taxon>Terapontoidei</taxon>
        <taxon>Terapontidae</taxon>
        <taxon>Scortum</taxon>
    </lineage>
</organism>
<dbReference type="EMBL" id="CM041542">
    <property type="protein sequence ID" value="KAI3364826.1"/>
    <property type="molecule type" value="Genomic_DNA"/>
</dbReference>
<proteinExistence type="predicted"/>
<sequence length="253" mass="28327">MLFTTAPVLVQSDPALQFVVQVDASDIGVGAVLCQRRGPDARLHPSAFFSCRLSPAEANYNVGNRELLVVTAKRLNSHQAGWALFFSRFEFILTYCPGSCNIKPDYLSRQFSVEEKVQEDGNILPTSKVIAALTWDIENAILQAQQHQPDPGQRPPGRMFVPDAVHSQVLQWAHSSKLSCHPGINRMLDLIKHHFWWRNMKADIKSFVQACTVCARRKALPSTTVRPPPAPFCSWAALVPHRPGFCLWFAPVQ</sequence>